<evidence type="ECO:0000313" key="1">
    <source>
        <dbReference type="EMBL" id="KWF21175.1"/>
    </source>
</evidence>
<reference evidence="1 2" key="1">
    <citation type="submission" date="2015-11" db="EMBL/GenBank/DDBJ databases">
        <title>Expanding the genomic diversity of Burkholderia species for the development of highly accurate diagnostics.</title>
        <authorList>
            <person name="Sahl J."/>
            <person name="Keim P."/>
            <person name="Wagner D."/>
        </authorList>
    </citation>
    <scope>NUCLEOTIDE SEQUENCE [LARGE SCALE GENOMIC DNA]</scope>
    <source>
        <strain evidence="1 2">MSMB368WGS</strain>
    </source>
</reference>
<organism evidence="1 2">
    <name type="scientific">Burkholderia pseudomultivorans</name>
    <dbReference type="NCBI Taxonomy" id="1207504"/>
    <lineage>
        <taxon>Bacteria</taxon>
        <taxon>Pseudomonadati</taxon>
        <taxon>Pseudomonadota</taxon>
        <taxon>Betaproteobacteria</taxon>
        <taxon>Burkholderiales</taxon>
        <taxon>Burkholderiaceae</taxon>
        <taxon>Burkholderia</taxon>
        <taxon>Burkholderia cepacia complex</taxon>
    </lineage>
</organism>
<dbReference type="AlphaFoldDB" id="A0A132E829"/>
<protein>
    <submittedName>
        <fullName evidence="1">Uncharacterized protein</fullName>
    </submittedName>
</protein>
<name>A0A132E829_9BURK</name>
<sequence>MATTKSKVSRSAHMRILTIYDSTSSGNSKAELQGANFQFSFSIRIATANGQRRNALTSKENWMK</sequence>
<evidence type="ECO:0000313" key="2">
    <source>
        <dbReference type="Proteomes" id="UP000062912"/>
    </source>
</evidence>
<gene>
    <name evidence="1" type="ORF">WT56_29445</name>
</gene>
<accession>A0A132E829</accession>
<comment type="caution">
    <text evidence="1">The sequence shown here is derived from an EMBL/GenBank/DDBJ whole genome shotgun (WGS) entry which is preliminary data.</text>
</comment>
<dbReference type="Proteomes" id="UP000062912">
    <property type="component" value="Unassembled WGS sequence"/>
</dbReference>
<dbReference type="EMBL" id="LPJR01000074">
    <property type="protein sequence ID" value="KWF21175.1"/>
    <property type="molecule type" value="Genomic_DNA"/>
</dbReference>
<proteinExistence type="predicted"/>